<feature type="domain" description="Transcription regulator PadR N-terminal" evidence="1">
    <location>
        <begin position="9"/>
        <end position="84"/>
    </location>
</feature>
<dbReference type="InterPro" id="IPR036390">
    <property type="entry name" value="WH_DNA-bd_sf"/>
</dbReference>
<name>A0ABY4ATY0_9MICO</name>
<sequence>MSSPTRLVVLGAVHQFQPVHGYFLRRELMTWLVDEWANIQPGSIYNALRSLEQDGYVRESGTESDGKRPARTSYTITPAGEVELMRMLRDTLWNVEPFDTQAVMVIASFMFILSRQEVIAGLEHRISKIDAIVLTNGFHIEDTARSETTPKYVREIFELSTARLKAEQEWARSLAERLRQGEYSFADDPREERPRR</sequence>
<evidence type="ECO:0000313" key="2">
    <source>
        <dbReference type="EMBL" id="UOE26620.1"/>
    </source>
</evidence>
<dbReference type="Proteomes" id="UP000831304">
    <property type="component" value="Chromosome"/>
</dbReference>
<reference evidence="2 3" key="1">
    <citation type="submission" date="2022-03" db="EMBL/GenBank/DDBJ databases">
        <title>Agromyces sp. isolated from the gut of P. brevitarsis seulensis larvae.</title>
        <authorList>
            <person name="Won M."/>
            <person name="Kwon S.-W."/>
        </authorList>
    </citation>
    <scope>NUCLEOTIDE SEQUENCE [LARGE SCALE GENOMIC DNA]</scope>
    <source>
        <strain evidence="2 3">KACC 16215</strain>
    </source>
</reference>
<keyword evidence="3" id="KW-1185">Reference proteome</keyword>
<proteinExistence type="predicted"/>
<dbReference type="InterPro" id="IPR036388">
    <property type="entry name" value="WH-like_DNA-bd_sf"/>
</dbReference>
<dbReference type="InterPro" id="IPR052509">
    <property type="entry name" value="Metal_resp_DNA-bind_regulator"/>
</dbReference>
<dbReference type="Pfam" id="PF03551">
    <property type="entry name" value="PadR"/>
    <property type="match status" value="1"/>
</dbReference>
<evidence type="ECO:0000313" key="3">
    <source>
        <dbReference type="Proteomes" id="UP000831304"/>
    </source>
</evidence>
<dbReference type="EMBL" id="CP094533">
    <property type="protein sequence ID" value="UOE26620.1"/>
    <property type="molecule type" value="Genomic_DNA"/>
</dbReference>
<dbReference type="PANTHER" id="PTHR33169:SF14">
    <property type="entry name" value="TRANSCRIPTIONAL REGULATOR RV3488"/>
    <property type="match status" value="1"/>
</dbReference>
<dbReference type="Gene3D" id="1.10.10.10">
    <property type="entry name" value="Winged helix-like DNA-binding domain superfamily/Winged helix DNA-binding domain"/>
    <property type="match status" value="1"/>
</dbReference>
<gene>
    <name evidence="2" type="ORF">MTP13_02240</name>
</gene>
<dbReference type="SUPFAM" id="SSF46785">
    <property type="entry name" value="Winged helix' DNA-binding domain"/>
    <property type="match status" value="1"/>
</dbReference>
<accession>A0ABY4ATY0</accession>
<dbReference type="InterPro" id="IPR005149">
    <property type="entry name" value="Tscrpt_reg_PadR_N"/>
</dbReference>
<dbReference type="RefSeq" id="WP_243569436.1">
    <property type="nucleotide sequence ID" value="NZ_BAAARD010000004.1"/>
</dbReference>
<evidence type="ECO:0000259" key="1">
    <source>
        <dbReference type="Pfam" id="PF03551"/>
    </source>
</evidence>
<organism evidence="2 3">
    <name type="scientific">Agromyces soli</name>
    <dbReference type="NCBI Taxonomy" id="659012"/>
    <lineage>
        <taxon>Bacteria</taxon>
        <taxon>Bacillati</taxon>
        <taxon>Actinomycetota</taxon>
        <taxon>Actinomycetes</taxon>
        <taxon>Micrococcales</taxon>
        <taxon>Microbacteriaceae</taxon>
        <taxon>Agromyces</taxon>
    </lineage>
</organism>
<protein>
    <submittedName>
        <fullName evidence="2">PadR family transcriptional regulator</fullName>
    </submittedName>
</protein>
<dbReference type="PANTHER" id="PTHR33169">
    <property type="entry name" value="PADR-FAMILY TRANSCRIPTIONAL REGULATOR"/>
    <property type="match status" value="1"/>
</dbReference>